<dbReference type="AlphaFoldDB" id="A0A9W9YIP8"/>
<keyword evidence="3" id="KW-1185">Reference proteome</keyword>
<dbReference type="Proteomes" id="UP001163046">
    <property type="component" value="Unassembled WGS sequence"/>
</dbReference>
<proteinExistence type="predicted"/>
<protein>
    <submittedName>
        <fullName evidence="2">Uncharacterized protein</fullName>
    </submittedName>
</protein>
<evidence type="ECO:0000313" key="3">
    <source>
        <dbReference type="Proteomes" id="UP001163046"/>
    </source>
</evidence>
<accession>A0A9W9YIP8</accession>
<dbReference type="OrthoDB" id="5990105at2759"/>
<feature type="region of interest" description="Disordered" evidence="1">
    <location>
        <begin position="1"/>
        <end position="29"/>
    </location>
</feature>
<name>A0A9W9YIP8_9CNID</name>
<evidence type="ECO:0000313" key="2">
    <source>
        <dbReference type="EMBL" id="KAJ7351852.1"/>
    </source>
</evidence>
<comment type="caution">
    <text evidence="2">The sequence shown here is derived from an EMBL/GenBank/DDBJ whole genome shotgun (WGS) entry which is preliminary data.</text>
</comment>
<reference evidence="2" key="1">
    <citation type="submission" date="2023-01" db="EMBL/GenBank/DDBJ databases">
        <title>Genome assembly of the deep-sea coral Lophelia pertusa.</title>
        <authorList>
            <person name="Herrera S."/>
            <person name="Cordes E."/>
        </authorList>
    </citation>
    <scope>NUCLEOTIDE SEQUENCE</scope>
    <source>
        <strain evidence="2">USNM1676648</strain>
        <tissue evidence="2">Polyp</tissue>
    </source>
</reference>
<sequence length="314" mass="33886">MAGPIGPPGHNGSQGHAGPVGSTGPPGPKGAGDFSSCQYKVVKDVAYGGTNNALVGQTEPDGKRITGATCSTDFAAEYNMLTKLLATGKWRYVCSCKGTSTLFRPRDFDSTGALKSEDYDRVKEIYENVTTLVKKMEQHLKKIHGLENLLNFTSYDHCTALWLAGNFTNTELRRVWTALNSTQIDLLRQLNEVKDNLTEQVNNVSKMAGPIGPPGHNGSQGPVGNFSSCQYNVLNDFAAGGTTTAAVGQTEPDGSRITGATCSTNYAAEYNLLSQLQATGKWRYVCSCKGTSTLFRPRGAKNCYLHYWECPLTT</sequence>
<dbReference type="EMBL" id="MU827353">
    <property type="protein sequence ID" value="KAJ7351852.1"/>
    <property type="molecule type" value="Genomic_DNA"/>
</dbReference>
<evidence type="ECO:0000256" key="1">
    <source>
        <dbReference type="SAM" id="MobiDB-lite"/>
    </source>
</evidence>
<gene>
    <name evidence="2" type="ORF">OS493_035157</name>
</gene>
<organism evidence="2 3">
    <name type="scientific">Desmophyllum pertusum</name>
    <dbReference type="NCBI Taxonomy" id="174260"/>
    <lineage>
        <taxon>Eukaryota</taxon>
        <taxon>Metazoa</taxon>
        <taxon>Cnidaria</taxon>
        <taxon>Anthozoa</taxon>
        <taxon>Hexacorallia</taxon>
        <taxon>Scleractinia</taxon>
        <taxon>Caryophylliina</taxon>
        <taxon>Caryophylliidae</taxon>
        <taxon>Desmophyllum</taxon>
    </lineage>
</organism>